<organism evidence="1 2">
    <name type="scientific">Podospora fimiseda</name>
    <dbReference type="NCBI Taxonomy" id="252190"/>
    <lineage>
        <taxon>Eukaryota</taxon>
        <taxon>Fungi</taxon>
        <taxon>Dikarya</taxon>
        <taxon>Ascomycota</taxon>
        <taxon>Pezizomycotina</taxon>
        <taxon>Sordariomycetes</taxon>
        <taxon>Sordariomycetidae</taxon>
        <taxon>Sordariales</taxon>
        <taxon>Podosporaceae</taxon>
        <taxon>Podospora</taxon>
    </lineage>
</organism>
<dbReference type="InterPro" id="IPR043129">
    <property type="entry name" value="ATPase_NBD"/>
</dbReference>
<evidence type="ECO:0000313" key="2">
    <source>
        <dbReference type="Proteomes" id="UP001301958"/>
    </source>
</evidence>
<dbReference type="EMBL" id="MU865362">
    <property type="protein sequence ID" value="KAK4225635.1"/>
    <property type="molecule type" value="Genomic_DNA"/>
</dbReference>
<dbReference type="SUPFAM" id="SSF53067">
    <property type="entry name" value="Actin-like ATPase domain"/>
    <property type="match status" value="2"/>
</dbReference>
<dbReference type="Proteomes" id="UP001301958">
    <property type="component" value="Unassembled WGS sequence"/>
</dbReference>
<dbReference type="PANTHER" id="PTHR14187:SF82">
    <property type="entry name" value="FAMILY CHAPERONE, PUTATIVE (AFU_ORTHOLOGUE AFUA_7G08575)-RELATED"/>
    <property type="match status" value="1"/>
</dbReference>
<dbReference type="CDD" id="cd10170">
    <property type="entry name" value="ASKHA_NBD_HSP70"/>
    <property type="match status" value="1"/>
</dbReference>
<name>A0AAN7GZB6_9PEZI</name>
<reference evidence="1" key="2">
    <citation type="submission" date="2023-05" db="EMBL/GenBank/DDBJ databases">
        <authorList>
            <consortium name="Lawrence Berkeley National Laboratory"/>
            <person name="Steindorff A."/>
            <person name="Hensen N."/>
            <person name="Bonometti L."/>
            <person name="Westerberg I."/>
            <person name="Brannstrom I.O."/>
            <person name="Guillou S."/>
            <person name="Cros-Aarteil S."/>
            <person name="Calhoun S."/>
            <person name="Haridas S."/>
            <person name="Kuo A."/>
            <person name="Mondo S."/>
            <person name="Pangilinan J."/>
            <person name="Riley R."/>
            <person name="Labutti K."/>
            <person name="Andreopoulos B."/>
            <person name="Lipzen A."/>
            <person name="Chen C."/>
            <person name="Yanf M."/>
            <person name="Daum C."/>
            <person name="Ng V."/>
            <person name="Clum A."/>
            <person name="Ohm R."/>
            <person name="Martin F."/>
            <person name="Silar P."/>
            <person name="Natvig D."/>
            <person name="Lalanne C."/>
            <person name="Gautier V."/>
            <person name="Ament-Velasquez S.L."/>
            <person name="Kruys A."/>
            <person name="Hutchinson M.I."/>
            <person name="Powell A.J."/>
            <person name="Barry K."/>
            <person name="Miller A.N."/>
            <person name="Grigoriev I.V."/>
            <person name="Debuchy R."/>
            <person name="Gladieux P."/>
            <person name="Thoren M.H."/>
            <person name="Johannesson H."/>
        </authorList>
    </citation>
    <scope>NUCLEOTIDE SEQUENCE</scope>
    <source>
        <strain evidence="1">CBS 990.96</strain>
    </source>
</reference>
<comment type="caution">
    <text evidence="1">The sequence shown here is derived from an EMBL/GenBank/DDBJ whole genome shotgun (WGS) entry which is preliminary data.</text>
</comment>
<dbReference type="AlphaFoldDB" id="A0AAN7GZB6"/>
<dbReference type="PANTHER" id="PTHR14187">
    <property type="entry name" value="ALPHA KINASE/ELONGATION FACTOR 2 KINASE"/>
    <property type="match status" value="1"/>
</dbReference>
<keyword evidence="2" id="KW-1185">Reference proteome</keyword>
<reference evidence="1" key="1">
    <citation type="journal article" date="2023" name="Mol. Phylogenet. Evol.">
        <title>Genome-scale phylogeny and comparative genomics of the fungal order Sordariales.</title>
        <authorList>
            <person name="Hensen N."/>
            <person name="Bonometti L."/>
            <person name="Westerberg I."/>
            <person name="Brannstrom I.O."/>
            <person name="Guillou S."/>
            <person name="Cros-Aarteil S."/>
            <person name="Calhoun S."/>
            <person name="Haridas S."/>
            <person name="Kuo A."/>
            <person name="Mondo S."/>
            <person name="Pangilinan J."/>
            <person name="Riley R."/>
            <person name="LaButti K."/>
            <person name="Andreopoulos B."/>
            <person name="Lipzen A."/>
            <person name="Chen C."/>
            <person name="Yan M."/>
            <person name="Daum C."/>
            <person name="Ng V."/>
            <person name="Clum A."/>
            <person name="Steindorff A."/>
            <person name="Ohm R.A."/>
            <person name="Martin F."/>
            <person name="Silar P."/>
            <person name="Natvig D.O."/>
            <person name="Lalanne C."/>
            <person name="Gautier V."/>
            <person name="Ament-Velasquez S.L."/>
            <person name="Kruys A."/>
            <person name="Hutchinson M.I."/>
            <person name="Powell A.J."/>
            <person name="Barry K."/>
            <person name="Miller A.N."/>
            <person name="Grigoriev I.V."/>
            <person name="Debuchy R."/>
            <person name="Gladieux P."/>
            <person name="Hiltunen Thoren M."/>
            <person name="Johannesson H."/>
        </authorList>
    </citation>
    <scope>NUCLEOTIDE SEQUENCE</scope>
    <source>
        <strain evidence="1">CBS 990.96</strain>
    </source>
</reference>
<dbReference type="Gene3D" id="3.30.420.40">
    <property type="match status" value="2"/>
</dbReference>
<gene>
    <name evidence="1" type="ORF">QBC38DRAFT_482384</name>
</gene>
<evidence type="ECO:0000313" key="1">
    <source>
        <dbReference type="EMBL" id="KAK4225635.1"/>
    </source>
</evidence>
<proteinExistence type="predicted"/>
<sequence length="647" mass="72300">MADTMSTMSDSSNSMSGTTKRPRFVLSVDYGTTYTGVAWIMDQDRALGPRLDDIHVVQHWPGEHGSAHKVPSVFTYSASSGQDWGYGIGNSAYVIRWTKLRLEEPSRLDALKIFKSTLRESDKLQFGPHKPHTEVPRHIIRTPADVVNDYLKEVLYETRRDIERQIDPRILRQLPMDVIITHPAVCDTRAKSTTFKAVLNAMNATFRGINYIPGQIRLTTEPEASARYIIRWAEEHQGGTDSLRVGEGLMIVDAGGGTVDLATYRIDQLSPRFQITRVTPPMGGHYGANLIDKTFLSEFLPQRLDPEAYAKLVDFGGTQEIYGSAMHEFWELSPGERVLLDRFQPIKHNFSGRSADNRFRYPLNLPRNIKYAGRDGALVINSDDLEYMFKPSVDGIKSLIEKQLVVADIQRIKVRTVFLSGGFSQSQYLFRRIHEITDSYRCQLVRSDNSWSAVARGAVLMGLGIDSELPPAAIPCPYHLGVIVSKQLGPYDLQSNHLYKDYFDSTFRVSQQVEWFLSKGDMITSEQPGTKTVRLVRKLLPGGSQAGEVVIIVSAADEDPESDNSRQELKISFDLAATAQDKIRDAIEMVTDPKTQRKYQRLELKLETNVGPAGVNIALLGGKSTPGHDILLGTCEPITFRSTGSGA</sequence>
<protein>
    <submittedName>
        <fullName evidence="1">Uncharacterized protein</fullName>
    </submittedName>
</protein>
<accession>A0AAN7GZB6</accession>
<dbReference type="Gene3D" id="3.90.640.10">
    <property type="entry name" value="Actin, Chain A, domain 4"/>
    <property type="match status" value="1"/>
</dbReference>